<evidence type="ECO:0000313" key="2">
    <source>
        <dbReference type="Proteomes" id="UP000003536"/>
    </source>
</evidence>
<sequence>MNDSPLNSVLSSRSQYRSLASSIIVIAHIQVDMAYKHRSGFPGRRRYR</sequence>
<feature type="non-terminal residue" evidence="1">
    <location>
        <position position="48"/>
    </location>
</feature>
<gene>
    <name evidence="1" type="ORF">LTSEWAN_3692</name>
</gene>
<reference evidence="1 2" key="1">
    <citation type="journal article" date="2011" name="BMC Genomics">
        <title>Genome sequencing reveals diversification of virulence factor content and possible host adaptation in distinct subpopulations of Salmonella enterica.</title>
        <authorList>
            <person name="den Bakker H.C."/>
            <person name="Moreno Switt A.I."/>
            <person name="Govoni G."/>
            <person name="Cummings C.A."/>
            <person name="Ranieri M.L."/>
            <person name="Degoricija L."/>
            <person name="Hoelzer K."/>
            <person name="Rodriguez-Rivera L.D."/>
            <person name="Brown S."/>
            <person name="Bolchacova E."/>
            <person name="Furtado M.R."/>
            <person name="Wiedmann M."/>
        </authorList>
    </citation>
    <scope>NUCLEOTIDE SEQUENCE [LARGE SCALE GENOMIC DNA]</scope>
    <source>
        <strain evidence="1 2">A4-580</strain>
    </source>
</reference>
<proteinExistence type="predicted"/>
<dbReference type="Proteomes" id="UP000003536">
    <property type="component" value="Unassembled WGS sequence"/>
</dbReference>
<comment type="caution">
    <text evidence="1">The sequence shown here is derived from an EMBL/GenBank/DDBJ whole genome shotgun (WGS) entry which is preliminary data.</text>
</comment>
<organism evidence="1 2">
    <name type="scientific">Salmonella enterica subsp. enterica serovar Wandsworth str. A4-580</name>
    <dbReference type="NCBI Taxonomy" id="913086"/>
    <lineage>
        <taxon>Bacteria</taxon>
        <taxon>Pseudomonadati</taxon>
        <taxon>Pseudomonadota</taxon>
        <taxon>Gammaproteobacteria</taxon>
        <taxon>Enterobacterales</taxon>
        <taxon>Enterobacteriaceae</taxon>
        <taxon>Salmonella</taxon>
    </lineage>
</organism>
<evidence type="ECO:0000313" key="1">
    <source>
        <dbReference type="EMBL" id="EHD01534.1"/>
    </source>
</evidence>
<dbReference type="EMBL" id="AFCX01001198">
    <property type="protein sequence ID" value="EHD01534.1"/>
    <property type="molecule type" value="Genomic_DNA"/>
</dbReference>
<name>G5SE95_SALET</name>
<protein>
    <submittedName>
        <fullName evidence="1">Uncharacterized protein</fullName>
    </submittedName>
</protein>
<dbReference type="AlphaFoldDB" id="G5SE95"/>
<accession>G5SE95</accession>